<keyword evidence="4 6" id="KW-1133">Transmembrane helix</keyword>
<evidence type="ECO:0000256" key="5">
    <source>
        <dbReference type="ARBA" id="ARBA00023136"/>
    </source>
</evidence>
<dbReference type="GO" id="GO:0005886">
    <property type="term" value="C:plasma membrane"/>
    <property type="evidence" value="ECO:0007669"/>
    <property type="project" value="UniProtKB-SubCell"/>
</dbReference>
<evidence type="ECO:0000256" key="3">
    <source>
        <dbReference type="ARBA" id="ARBA00022692"/>
    </source>
</evidence>
<protein>
    <submittedName>
        <fullName evidence="7">LysE family transporter</fullName>
    </submittedName>
</protein>
<evidence type="ECO:0000256" key="2">
    <source>
        <dbReference type="ARBA" id="ARBA00022475"/>
    </source>
</evidence>
<sequence length="77" mass="8136">MPSAHWEGFFVAAALMDLTPGINRLLSLRNALKQGFRDAVVALAGRFSAFLILVAATAAGLGALLVASETAFTMVKW</sequence>
<keyword evidence="5 6" id="KW-0472">Membrane</keyword>
<dbReference type="Pfam" id="PF01810">
    <property type="entry name" value="LysE"/>
    <property type="match status" value="1"/>
</dbReference>
<dbReference type="InterPro" id="IPR001123">
    <property type="entry name" value="LeuE-type"/>
</dbReference>
<evidence type="ECO:0000313" key="7">
    <source>
        <dbReference type="EMBL" id="MYR35016.1"/>
    </source>
</evidence>
<dbReference type="AlphaFoldDB" id="A0A7K2IYU2"/>
<dbReference type="PANTHER" id="PTHR30086:SF14">
    <property type="entry name" value="HOMOSERINE_HOMOSERINE LACTONE EFFLUX PROTEIN"/>
    <property type="match status" value="1"/>
</dbReference>
<proteinExistence type="predicted"/>
<dbReference type="PANTHER" id="PTHR30086">
    <property type="entry name" value="ARGININE EXPORTER PROTEIN ARGO"/>
    <property type="match status" value="1"/>
</dbReference>
<comment type="subcellular location">
    <subcellularLocation>
        <location evidence="1">Cell membrane</location>
        <topology evidence="1">Multi-pass membrane protein</topology>
    </subcellularLocation>
</comment>
<dbReference type="GO" id="GO:0042970">
    <property type="term" value="F:homoserine transmembrane transporter activity"/>
    <property type="evidence" value="ECO:0007669"/>
    <property type="project" value="TreeGrafter"/>
</dbReference>
<keyword evidence="3 6" id="KW-0812">Transmembrane</keyword>
<accession>A0A7K2IYU2</accession>
<name>A0A7K2IYU2_9ACTN</name>
<feature type="transmembrane region" description="Helical" evidence="6">
    <location>
        <begin position="47"/>
        <end position="67"/>
    </location>
</feature>
<feature type="transmembrane region" description="Helical" evidence="6">
    <location>
        <begin position="6"/>
        <end position="26"/>
    </location>
</feature>
<evidence type="ECO:0000256" key="4">
    <source>
        <dbReference type="ARBA" id="ARBA00022989"/>
    </source>
</evidence>
<gene>
    <name evidence="7" type="ORF">GTW20_22825</name>
</gene>
<organism evidence="7 8">
    <name type="scientific">Nocardiopsis alba</name>
    <dbReference type="NCBI Taxonomy" id="53437"/>
    <lineage>
        <taxon>Bacteria</taxon>
        <taxon>Bacillati</taxon>
        <taxon>Actinomycetota</taxon>
        <taxon>Actinomycetes</taxon>
        <taxon>Streptosporangiales</taxon>
        <taxon>Nocardiopsidaceae</taxon>
        <taxon>Nocardiopsis</taxon>
    </lineage>
</organism>
<dbReference type="EMBL" id="WWHY01000001">
    <property type="protein sequence ID" value="MYR35016.1"/>
    <property type="molecule type" value="Genomic_DNA"/>
</dbReference>
<evidence type="ECO:0000256" key="6">
    <source>
        <dbReference type="SAM" id="Phobius"/>
    </source>
</evidence>
<evidence type="ECO:0000313" key="8">
    <source>
        <dbReference type="Proteomes" id="UP000467124"/>
    </source>
</evidence>
<reference evidence="7 8" key="1">
    <citation type="journal article" date="2019" name="Nat. Commun.">
        <title>The antimicrobial potential of Streptomyces from insect microbiomes.</title>
        <authorList>
            <person name="Chevrette M.G."/>
            <person name="Carlson C.M."/>
            <person name="Ortega H.E."/>
            <person name="Thomas C."/>
            <person name="Ananiev G.E."/>
            <person name="Barns K.J."/>
            <person name="Book A.J."/>
            <person name="Cagnazzo J."/>
            <person name="Carlos C."/>
            <person name="Flanigan W."/>
            <person name="Grubbs K.J."/>
            <person name="Horn H.A."/>
            <person name="Hoffmann F.M."/>
            <person name="Klassen J.L."/>
            <person name="Knack J.J."/>
            <person name="Lewin G.R."/>
            <person name="McDonald B.R."/>
            <person name="Muller L."/>
            <person name="Melo W.G.P."/>
            <person name="Pinto-Tomas A.A."/>
            <person name="Schmitz A."/>
            <person name="Wendt-Pienkowski E."/>
            <person name="Wildman S."/>
            <person name="Zhao M."/>
            <person name="Zhang F."/>
            <person name="Bugni T.S."/>
            <person name="Andes D.R."/>
            <person name="Pupo M.T."/>
            <person name="Currie C.R."/>
        </authorList>
    </citation>
    <scope>NUCLEOTIDE SEQUENCE [LARGE SCALE GENOMIC DNA]</scope>
    <source>
        <strain evidence="7 8">SID5840</strain>
    </source>
</reference>
<keyword evidence="2" id="KW-1003">Cell membrane</keyword>
<comment type="caution">
    <text evidence="7">The sequence shown here is derived from an EMBL/GenBank/DDBJ whole genome shotgun (WGS) entry which is preliminary data.</text>
</comment>
<dbReference type="Proteomes" id="UP000467124">
    <property type="component" value="Unassembled WGS sequence"/>
</dbReference>
<evidence type="ECO:0000256" key="1">
    <source>
        <dbReference type="ARBA" id="ARBA00004651"/>
    </source>
</evidence>